<reference evidence="3 4" key="1">
    <citation type="submission" date="2019-10" db="EMBL/GenBank/DDBJ databases">
        <title>Isolation and characterization of Methanoculleus sp. Wushi-C6 from a hot spring well.</title>
        <authorList>
            <person name="Chen S.-C."/>
            <person name="Lan Z.-H."/>
            <person name="You Y.-T."/>
            <person name="Lai M.-C."/>
        </authorList>
    </citation>
    <scope>NUCLEOTIDE SEQUENCE [LARGE SCALE GENOMIC DNA]</scope>
    <source>
        <strain evidence="3 4">Wushi-C6</strain>
    </source>
</reference>
<dbReference type="GO" id="GO:0005524">
    <property type="term" value="F:ATP binding"/>
    <property type="evidence" value="ECO:0007669"/>
    <property type="project" value="UniProtKB-KW"/>
</dbReference>
<evidence type="ECO:0000256" key="1">
    <source>
        <dbReference type="ARBA" id="ARBA00022527"/>
    </source>
</evidence>
<organism evidence="3 4">
    <name type="scientific">Methanoculleus caldifontis</name>
    <dbReference type="NCBI Taxonomy" id="2651577"/>
    <lineage>
        <taxon>Archaea</taxon>
        <taxon>Methanobacteriati</taxon>
        <taxon>Methanobacteriota</taxon>
        <taxon>Stenosarchaea group</taxon>
        <taxon>Methanomicrobia</taxon>
        <taxon>Methanomicrobiales</taxon>
        <taxon>Methanomicrobiaceae</taxon>
        <taxon>Methanoculleus</taxon>
    </lineage>
</organism>
<dbReference type="InterPro" id="IPR050267">
    <property type="entry name" value="Anti-sigma-factor_SerPK"/>
</dbReference>
<keyword evidence="1" id="KW-0808">Transferase</keyword>
<gene>
    <name evidence="3" type="ORF">F8E02_03610</name>
</gene>
<sequence length="137" mass="14569">MMAELTIRADLSALATIAEFLAEELNGSGDELIFALQLAVDEACSNTILYGYPDGEAGTITVGCTVDDEAVCVTIADDGVAFNPLNAPQPSLDTPVEERPIGGLGVHFIRTVTDRVSYARIGDRNVLSMEKRRPASP</sequence>
<keyword evidence="1" id="KW-0723">Serine/threonine-protein kinase</keyword>
<dbReference type="PANTHER" id="PTHR35526">
    <property type="entry name" value="ANTI-SIGMA-F FACTOR RSBW-RELATED"/>
    <property type="match status" value="1"/>
</dbReference>
<keyword evidence="3" id="KW-0067">ATP-binding</keyword>
<keyword evidence="1" id="KW-0418">Kinase</keyword>
<dbReference type="InterPro" id="IPR003594">
    <property type="entry name" value="HATPase_dom"/>
</dbReference>
<evidence type="ECO:0000313" key="3">
    <source>
        <dbReference type="EMBL" id="MDV2481110.1"/>
    </source>
</evidence>
<protein>
    <submittedName>
        <fullName evidence="3">ATP-binding protein</fullName>
    </submittedName>
</protein>
<dbReference type="Pfam" id="PF13581">
    <property type="entry name" value="HATPase_c_2"/>
    <property type="match status" value="1"/>
</dbReference>
<evidence type="ECO:0000313" key="4">
    <source>
        <dbReference type="Proteomes" id="UP001281203"/>
    </source>
</evidence>
<keyword evidence="4" id="KW-1185">Reference proteome</keyword>
<dbReference type="Proteomes" id="UP001281203">
    <property type="component" value="Unassembled WGS sequence"/>
</dbReference>
<dbReference type="SUPFAM" id="SSF55874">
    <property type="entry name" value="ATPase domain of HSP90 chaperone/DNA topoisomerase II/histidine kinase"/>
    <property type="match status" value="1"/>
</dbReference>
<name>A0ABU3WZ81_9EURY</name>
<keyword evidence="3" id="KW-0547">Nucleotide-binding</keyword>
<comment type="caution">
    <text evidence="3">The sequence shown here is derived from an EMBL/GenBank/DDBJ whole genome shotgun (WGS) entry which is preliminary data.</text>
</comment>
<dbReference type="PANTHER" id="PTHR35526:SF6">
    <property type="entry name" value="SLR1861 PROTEIN"/>
    <property type="match status" value="1"/>
</dbReference>
<feature type="domain" description="Histidine kinase/HSP90-like ATPase" evidence="2">
    <location>
        <begin position="8"/>
        <end position="131"/>
    </location>
</feature>
<proteinExistence type="predicted"/>
<accession>A0ABU3WZ81</accession>
<evidence type="ECO:0000259" key="2">
    <source>
        <dbReference type="Pfam" id="PF13581"/>
    </source>
</evidence>
<dbReference type="Gene3D" id="3.30.565.10">
    <property type="entry name" value="Histidine kinase-like ATPase, C-terminal domain"/>
    <property type="match status" value="1"/>
</dbReference>
<dbReference type="EMBL" id="WBKO01000001">
    <property type="protein sequence ID" value="MDV2481110.1"/>
    <property type="molecule type" value="Genomic_DNA"/>
</dbReference>
<dbReference type="InterPro" id="IPR036890">
    <property type="entry name" value="HATPase_C_sf"/>
</dbReference>
<dbReference type="CDD" id="cd16936">
    <property type="entry name" value="HATPase_RsbW-like"/>
    <property type="match status" value="1"/>
</dbReference>